<dbReference type="EMBL" id="FNTJ01000001">
    <property type="protein sequence ID" value="SEB53492.1"/>
    <property type="molecule type" value="Genomic_DNA"/>
</dbReference>
<dbReference type="Proteomes" id="UP000198982">
    <property type="component" value="Unassembled WGS sequence"/>
</dbReference>
<evidence type="ECO:0000313" key="2">
    <source>
        <dbReference type="EMBL" id="SEB53492.1"/>
    </source>
</evidence>
<dbReference type="AlphaFoldDB" id="A0A1H4K6G8"/>
<accession>A0A1H4K6G8</accession>
<organism evidence="2 3">
    <name type="scientific">Pseudomonas saponiphila</name>
    <dbReference type="NCBI Taxonomy" id="556534"/>
    <lineage>
        <taxon>Bacteria</taxon>
        <taxon>Pseudomonadati</taxon>
        <taxon>Pseudomonadota</taxon>
        <taxon>Gammaproteobacteria</taxon>
        <taxon>Pseudomonadales</taxon>
        <taxon>Pseudomonadaceae</taxon>
        <taxon>Pseudomonas</taxon>
    </lineage>
</organism>
<dbReference type="Pfam" id="PF11158">
    <property type="entry name" value="DUF2938"/>
    <property type="match status" value="1"/>
</dbReference>
<reference evidence="3" key="1">
    <citation type="submission" date="2016-10" db="EMBL/GenBank/DDBJ databases">
        <authorList>
            <person name="Varghese N."/>
            <person name="Submissions S."/>
        </authorList>
    </citation>
    <scope>NUCLEOTIDE SEQUENCE [LARGE SCALE GENOMIC DNA]</scope>
    <source>
        <strain evidence="3">DSM 9751</strain>
    </source>
</reference>
<keyword evidence="1" id="KW-1133">Transmembrane helix</keyword>
<feature type="transmembrane region" description="Helical" evidence="1">
    <location>
        <begin position="144"/>
        <end position="165"/>
    </location>
</feature>
<evidence type="ECO:0000256" key="1">
    <source>
        <dbReference type="SAM" id="Phobius"/>
    </source>
</evidence>
<proteinExistence type="predicted"/>
<dbReference type="RefSeq" id="WP_092310661.1">
    <property type="nucleotide sequence ID" value="NZ_FNTJ01000001.1"/>
</dbReference>
<feature type="transmembrane region" description="Helical" evidence="1">
    <location>
        <begin position="7"/>
        <end position="30"/>
    </location>
</feature>
<dbReference type="InterPro" id="IPR021329">
    <property type="entry name" value="DUF2938"/>
</dbReference>
<name>A0A1H4K6G8_9PSED</name>
<keyword evidence="1" id="KW-0472">Membrane</keyword>
<sequence length="169" mass="18158">MHEYLALILPALLIGFGATLILDLWTLFLAKALNIPGPNWAMVGRWIGHFPRGQFLHQSIAQANAVPGEHALGWLAHYLIGVVFAALLLLVCGLEWARQPTLAPALIIGVLTVAAPFLLMQPGMGAGVAASKMPKPNVARLRSLMAHSVFGLGLYMAGMFWAWVLGQTA</sequence>
<feature type="transmembrane region" description="Helical" evidence="1">
    <location>
        <begin position="101"/>
        <end position="124"/>
    </location>
</feature>
<evidence type="ECO:0000313" key="3">
    <source>
        <dbReference type="Proteomes" id="UP000198982"/>
    </source>
</evidence>
<gene>
    <name evidence="2" type="ORF">SAMN05216178_1044</name>
</gene>
<keyword evidence="1" id="KW-0812">Transmembrane</keyword>
<feature type="transmembrane region" description="Helical" evidence="1">
    <location>
        <begin position="75"/>
        <end position="94"/>
    </location>
</feature>
<evidence type="ECO:0008006" key="4">
    <source>
        <dbReference type="Google" id="ProtNLM"/>
    </source>
</evidence>
<keyword evidence="3" id="KW-1185">Reference proteome</keyword>
<protein>
    <recommendedName>
        <fullName evidence="4">DUF2938 domain-containing protein</fullName>
    </recommendedName>
</protein>